<dbReference type="PANTHER" id="PTHR43097:SF5">
    <property type="entry name" value="GLUTAMATE--TRNA LIGASE"/>
    <property type="match status" value="1"/>
</dbReference>
<dbReference type="InterPro" id="IPR014729">
    <property type="entry name" value="Rossmann-like_a/b/a_fold"/>
</dbReference>
<comment type="catalytic activity">
    <reaction evidence="9 10">
        <text>tRNA(Glu) + L-glutamate + ATP = L-glutamyl-tRNA(Glu) + AMP + diphosphate</text>
        <dbReference type="Rhea" id="RHEA:23540"/>
        <dbReference type="Rhea" id="RHEA-COMP:9663"/>
        <dbReference type="Rhea" id="RHEA-COMP:9680"/>
        <dbReference type="ChEBI" id="CHEBI:29985"/>
        <dbReference type="ChEBI" id="CHEBI:30616"/>
        <dbReference type="ChEBI" id="CHEBI:33019"/>
        <dbReference type="ChEBI" id="CHEBI:78442"/>
        <dbReference type="ChEBI" id="CHEBI:78520"/>
        <dbReference type="ChEBI" id="CHEBI:456215"/>
        <dbReference type="EC" id="6.1.1.17"/>
    </reaction>
</comment>
<feature type="domain" description="Glutamyl/glutaminyl-tRNA synthetase class Ib anti-codon binding" evidence="12">
    <location>
        <begin position="439"/>
        <end position="521"/>
    </location>
</feature>
<dbReference type="InterPro" id="IPR001412">
    <property type="entry name" value="aa-tRNA-synth_I_CS"/>
</dbReference>
<dbReference type="Pfam" id="PF00749">
    <property type="entry name" value="tRNA-synt_1c"/>
    <property type="match status" value="1"/>
</dbReference>
<accession>A0A060HN78</accession>
<dbReference type="InterPro" id="IPR020059">
    <property type="entry name" value="Glu/Gln-tRNA-synth_Ib_codon-bd"/>
</dbReference>
<dbReference type="PROSITE" id="PS00178">
    <property type="entry name" value="AA_TRNA_LIGASE_I"/>
    <property type="match status" value="1"/>
</dbReference>
<keyword evidence="6 10" id="KW-0067">ATP-binding</keyword>
<evidence type="ECO:0000256" key="7">
    <source>
        <dbReference type="ARBA" id="ARBA00022917"/>
    </source>
</evidence>
<keyword evidence="15" id="KW-1185">Reference proteome</keyword>
<dbReference type="Gene3D" id="2.40.240.100">
    <property type="match status" value="1"/>
</dbReference>
<dbReference type="SUPFAM" id="SSF52374">
    <property type="entry name" value="Nucleotidylyl transferase"/>
    <property type="match status" value="1"/>
</dbReference>
<dbReference type="InterPro" id="IPR000924">
    <property type="entry name" value="Glu/Gln-tRNA-synth"/>
</dbReference>
<protein>
    <recommendedName>
        <fullName evidence="10">Glutamate--tRNA ligase</fullName>
        <ecNumber evidence="10">6.1.1.17</ecNumber>
    </recommendedName>
    <alternativeName>
        <fullName evidence="10">Glutamyl-tRNA synthetase</fullName>
        <shortName evidence="10">GluRS</shortName>
    </alternativeName>
</protein>
<dbReference type="STRING" id="926571.NVIE_008050"/>
<evidence type="ECO:0000259" key="13">
    <source>
        <dbReference type="Pfam" id="PF20974"/>
    </source>
</evidence>
<feature type="domain" description="Glutamyl/glutaminyl-tRNA synthetase class Ib catalytic" evidence="11">
    <location>
        <begin position="133"/>
        <end position="435"/>
    </location>
</feature>
<dbReference type="EC" id="6.1.1.17" evidence="10"/>
<evidence type="ECO:0000313" key="15">
    <source>
        <dbReference type="Proteomes" id="UP000027093"/>
    </source>
</evidence>
<evidence type="ECO:0000256" key="5">
    <source>
        <dbReference type="ARBA" id="ARBA00022741"/>
    </source>
</evidence>
<comment type="subcellular location">
    <subcellularLocation>
        <location evidence="1 10">Cytoplasm</location>
    </subcellularLocation>
</comment>
<evidence type="ECO:0000256" key="4">
    <source>
        <dbReference type="ARBA" id="ARBA00022598"/>
    </source>
</evidence>
<keyword evidence="3 10" id="KW-0963">Cytoplasm</keyword>
<evidence type="ECO:0000256" key="10">
    <source>
        <dbReference type="HAMAP-Rule" id="MF_02076"/>
    </source>
</evidence>
<dbReference type="GO" id="GO:0032991">
    <property type="term" value="C:protein-containing complex"/>
    <property type="evidence" value="ECO:0007669"/>
    <property type="project" value="UniProtKB-ARBA"/>
</dbReference>
<dbReference type="Proteomes" id="UP000027093">
    <property type="component" value="Chromosome"/>
</dbReference>
<comment type="similarity">
    <text evidence="2 10">Belongs to the class-I aminoacyl-tRNA synthetase family. Glutamate--tRNA ligase type 2 subfamily.</text>
</comment>
<dbReference type="GO" id="GO:0006424">
    <property type="term" value="P:glutamyl-tRNA aminoacylation"/>
    <property type="evidence" value="ECO:0007669"/>
    <property type="project" value="UniProtKB-UniRule"/>
</dbReference>
<dbReference type="InterPro" id="IPR020058">
    <property type="entry name" value="Glu/Gln-tRNA-synth_Ib_cat-dom"/>
</dbReference>
<dbReference type="NCBIfam" id="TIGR00463">
    <property type="entry name" value="gltX_arch"/>
    <property type="match status" value="1"/>
</dbReference>
<dbReference type="InterPro" id="IPR011035">
    <property type="entry name" value="Ribosomal_bL25/Gln-tRNA_synth"/>
</dbReference>
<evidence type="ECO:0000256" key="9">
    <source>
        <dbReference type="ARBA" id="ARBA00048351"/>
    </source>
</evidence>
<evidence type="ECO:0000259" key="11">
    <source>
        <dbReference type="Pfam" id="PF00749"/>
    </source>
</evidence>
<evidence type="ECO:0000256" key="6">
    <source>
        <dbReference type="ARBA" id="ARBA00022840"/>
    </source>
</evidence>
<dbReference type="AlphaFoldDB" id="A0A060HN78"/>
<dbReference type="Pfam" id="PF03950">
    <property type="entry name" value="tRNA-synt_1c_C"/>
    <property type="match status" value="1"/>
</dbReference>
<evidence type="ECO:0000256" key="1">
    <source>
        <dbReference type="ARBA" id="ARBA00004496"/>
    </source>
</evidence>
<evidence type="ECO:0000259" key="12">
    <source>
        <dbReference type="Pfam" id="PF03950"/>
    </source>
</evidence>
<dbReference type="SUPFAM" id="SSF50715">
    <property type="entry name" value="Ribosomal protein L25-like"/>
    <property type="match status" value="1"/>
</dbReference>
<feature type="domain" description="tRNA synthetases class I (E and Q) anti-codon binding" evidence="13">
    <location>
        <begin position="536"/>
        <end position="598"/>
    </location>
</feature>
<keyword evidence="5 10" id="KW-0547">Nucleotide-binding</keyword>
<organism evidence="14 15">
    <name type="scientific">Nitrososphaera viennensis EN76</name>
    <dbReference type="NCBI Taxonomy" id="926571"/>
    <lineage>
        <taxon>Archaea</taxon>
        <taxon>Nitrososphaerota</taxon>
        <taxon>Nitrososphaeria</taxon>
        <taxon>Nitrososphaerales</taxon>
        <taxon>Nitrososphaeraceae</taxon>
        <taxon>Nitrososphaera</taxon>
    </lineage>
</organism>
<comment type="function">
    <text evidence="10">Catalyzes the attachment of glutamate to tRNA(Glu) in a two-step reaction: glutamate is first activated by ATP to form Glu-AMP and then transferred to the acceptor end of tRNA(Glu).</text>
</comment>
<dbReference type="InterPro" id="IPR050132">
    <property type="entry name" value="Gln/Glu-tRNA_Ligase"/>
</dbReference>
<reference evidence="14 15" key="1">
    <citation type="journal article" date="2014" name="Int. J. Syst. Evol. Microbiol.">
        <title>Nitrososphaera viennensis gen. nov., sp. nov., an aerobic and mesophilic, ammonia-oxidizing archaeon from soil and a member of the archaeal phylum Thaumarchaeota.</title>
        <authorList>
            <person name="Stieglmeier M."/>
            <person name="Klingl A."/>
            <person name="Alves R.J."/>
            <person name="Rittmann S.K."/>
            <person name="Melcher M."/>
            <person name="Leisch N."/>
            <person name="Schleper C."/>
        </authorList>
    </citation>
    <scope>NUCLEOTIDE SEQUENCE [LARGE SCALE GENOMIC DNA]</scope>
    <source>
        <strain evidence="14">EN76</strain>
    </source>
</reference>
<dbReference type="PRINTS" id="PR00987">
    <property type="entry name" value="TRNASYNTHGLU"/>
</dbReference>
<dbReference type="InterPro" id="IPR004526">
    <property type="entry name" value="Glu-tRNA-synth_arc/euk"/>
</dbReference>
<dbReference type="InterPro" id="IPR049437">
    <property type="entry name" value="tRNA-synt_1c_C2"/>
</dbReference>
<dbReference type="InterPro" id="IPR020056">
    <property type="entry name" value="Rbsml_bL25/Gln-tRNA_synth_N"/>
</dbReference>
<dbReference type="Gene3D" id="2.40.240.10">
    <property type="entry name" value="Ribosomal Protein L25, Chain P"/>
    <property type="match status" value="1"/>
</dbReference>
<dbReference type="HAMAP" id="MF_02076">
    <property type="entry name" value="Glu_tRNA_synth_type2"/>
    <property type="match status" value="1"/>
</dbReference>
<gene>
    <name evidence="10 14" type="primary">gltX</name>
    <name evidence="14" type="ORF">NVIE_008050</name>
</gene>
<dbReference type="GO" id="GO:0005829">
    <property type="term" value="C:cytosol"/>
    <property type="evidence" value="ECO:0007669"/>
    <property type="project" value="TreeGrafter"/>
</dbReference>
<dbReference type="GO" id="GO:0005524">
    <property type="term" value="F:ATP binding"/>
    <property type="evidence" value="ECO:0007669"/>
    <property type="project" value="UniProtKB-UniRule"/>
</dbReference>
<dbReference type="EMBL" id="CP007536">
    <property type="protein sequence ID" value="AIC15021.1"/>
    <property type="molecule type" value="Genomic_DNA"/>
</dbReference>
<sequence>MPLSKVIQMPTQGARSSLPPILSSAGVCRPVPLDSEIERLAKTLALKNALEHGGKAAFDAVISKFIGSRPDKRSEIKSLIPDIKAVVQAVNAMPAAEQKALLEQLAPGELEAKKHVESGPRLPPLEGAVMGSVVTRFPPEPNGYPHIGHAKAAIIDEEYARMYQGKLILRFDDTNPLKEKLEYYDAIAEGLKWLGVKPDIVKNTSDDISKIHELGKKLVETGGAYVCTCSQDKIHDLRGKGLPCECRLDHSIALDRIGRMFDGSYEQNQAIIRFKGDMADQNTAMRDPTLFRIIEGEHPLLGNRVRVWPTYDFAAPVEDSLDGVTHAMRTKEYELRNALYFAILDRLSMRKPAMIEFSRLEFEGIPVSKRKIRPLIDNGTISSWDDPRLPTLSAFRRRGFVPEAIRKFVLSLGITLAETKPPFESLEAYNRKVIDPTSMRLFFVRDPVEVRIEGATPLEVTLKNHPTDASLGSRKVRVSDRVYIAGEDAANLKAGDEVRLIELYNIRIKEIITQGGKVASIIAQVGGDEIRQSMPKIQWIAKNDIVDFKVMIPKELYIGEEYNTNSLEIAKGGVESFAAALAPDTCVQFVRFGFCRIDGNNTAILTHR</sequence>
<dbReference type="PANTHER" id="PTHR43097">
    <property type="entry name" value="GLUTAMINE-TRNA LIGASE"/>
    <property type="match status" value="1"/>
</dbReference>
<keyword evidence="7 10" id="KW-0648">Protein biosynthesis</keyword>
<evidence type="ECO:0000256" key="8">
    <source>
        <dbReference type="ARBA" id="ARBA00023146"/>
    </source>
</evidence>
<dbReference type="HOGENOM" id="CLU_001882_2_3_2"/>
<evidence type="ECO:0000256" key="3">
    <source>
        <dbReference type="ARBA" id="ARBA00022490"/>
    </source>
</evidence>
<feature type="short sequence motif" description="'HIGH' region" evidence="10">
    <location>
        <begin position="139"/>
        <end position="149"/>
    </location>
</feature>
<dbReference type="Gene3D" id="3.40.50.620">
    <property type="entry name" value="HUPs"/>
    <property type="match status" value="1"/>
</dbReference>
<dbReference type="Pfam" id="PF20974">
    <property type="entry name" value="tRNA-synt_1c_C2"/>
    <property type="match status" value="1"/>
</dbReference>
<evidence type="ECO:0000313" key="14">
    <source>
        <dbReference type="EMBL" id="AIC15021.1"/>
    </source>
</evidence>
<keyword evidence="8 10" id="KW-0030">Aminoacyl-tRNA synthetase</keyword>
<dbReference type="KEGG" id="nvn:NVIE_008050"/>
<dbReference type="GO" id="GO:0043604">
    <property type="term" value="P:amide biosynthetic process"/>
    <property type="evidence" value="ECO:0007669"/>
    <property type="project" value="TreeGrafter"/>
</dbReference>
<evidence type="ECO:0000256" key="2">
    <source>
        <dbReference type="ARBA" id="ARBA00008927"/>
    </source>
</evidence>
<dbReference type="GO" id="GO:0004818">
    <property type="term" value="F:glutamate-tRNA ligase activity"/>
    <property type="evidence" value="ECO:0007669"/>
    <property type="project" value="UniProtKB-UniRule"/>
</dbReference>
<keyword evidence="4 10" id="KW-0436">Ligase</keyword>
<proteinExistence type="inferred from homology"/>
<name>A0A060HN78_9ARCH</name>